<dbReference type="OrthoDB" id="2121436at2759"/>
<keyword evidence="4" id="KW-1185">Reference proteome</keyword>
<dbReference type="EMBL" id="KZ997900">
    <property type="protein sequence ID" value="RKO86803.1"/>
    <property type="molecule type" value="Genomic_DNA"/>
</dbReference>
<dbReference type="Gene3D" id="1.10.555.10">
    <property type="entry name" value="Rho GTPase activation protein"/>
    <property type="match status" value="1"/>
</dbReference>
<feature type="compositionally biased region" description="Polar residues" evidence="1">
    <location>
        <begin position="156"/>
        <end position="169"/>
    </location>
</feature>
<feature type="region of interest" description="Disordered" evidence="1">
    <location>
        <begin position="336"/>
        <end position="472"/>
    </location>
</feature>
<feature type="compositionally biased region" description="Low complexity" evidence="1">
    <location>
        <begin position="135"/>
        <end position="151"/>
    </location>
</feature>
<organism evidence="3 4">
    <name type="scientific">Blyttiomyces helicus</name>
    <dbReference type="NCBI Taxonomy" id="388810"/>
    <lineage>
        <taxon>Eukaryota</taxon>
        <taxon>Fungi</taxon>
        <taxon>Fungi incertae sedis</taxon>
        <taxon>Chytridiomycota</taxon>
        <taxon>Chytridiomycota incertae sedis</taxon>
        <taxon>Chytridiomycetes</taxon>
        <taxon>Chytridiomycetes incertae sedis</taxon>
        <taxon>Blyttiomyces</taxon>
    </lineage>
</organism>
<dbReference type="GO" id="GO:0007165">
    <property type="term" value="P:signal transduction"/>
    <property type="evidence" value="ECO:0007669"/>
    <property type="project" value="InterPro"/>
</dbReference>
<evidence type="ECO:0000259" key="2">
    <source>
        <dbReference type="PROSITE" id="PS50238"/>
    </source>
</evidence>
<feature type="compositionally biased region" description="Pro residues" evidence="1">
    <location>
        <begin position="40"/>
        <end position="52"/>
    </location>
</feature>
<sequence>MDSLPPPRSATAAAAATATSPANDFRPPAPQQHHHSHQQPLPPSNPLFPSPAPSLGFLAKIWPFRSKQNTSSSSPSSSLSHPSPSSQDSSTPHTLSPPTSPRSLSSSALLPQPPAVSVTLPRRPLSGSGIASYVSQSLSRSPPKPSQSRSPANAPGSETPSFHPPRSSSLLDREKVGTAVFEAPLSTVATRAGSEGVPNIVPLDWDLDSGIGDSTLDIILHRSNDAPPSASPSLISPLLPSPGLQTEGLYRIPGSVRRLKTWQESFDSGTFIGFADESAATVASLLKRYMAVIPGSVVGTDAVKRELGRIVKTILKRQRLPRSAIRISRSELISRSVPNPRPVTRISRSEEISRSEPYAPAPLAKRAKSDSAPRASLSREESLLRSQSRKATGSASRPAIKDPPLFRRHFSKPSSHPPPFPPRRNPQPRKSDQNPKPPLPRPPLNRPLCNPPPLPRPPPPSPPQRRRKPHAR</sequence>
<dbReference type="PROSITE" id="PS50238">
    <property type="entry name" value="RHOGAP"/>
    <property type="match status" value="1"/>
</dbReference>
<proteinExistence type="predicted"/>
<dbReference type="AlphaFoldDB" id="A0A4P9W626"/>
<evidence type="ECO:0000313" key="3">
    <source>
        <dbReference type="EMBL" id="RKO86803.1"/>
    </source>
</evidence>
<name>A0A4P9W626_9FUNG</name>
<protein>
    <recommendedName>
        <fullName evidence="2">Rho-GAP domain-containing protein</fullName>
    </recommendedName>
</protein>
<gene>
    <name evidence="3" type="ORF">BDK51DRAFT_44269</name>
</gene>
<evidence type="ECO:0000256" key="1">
    <source>
        <dbReference type="SAM" id="MobiDB-lite"/>
    </source>
</evidence>
<reference evidence="4" key="1">
    <citation type="journal article" date="2018" name="Nat. Microbiol.">
        <title>Leveraging single-cell genomics to expand the fungal tree of life.</title>
        <authorList>
            <person name="Ahrendt S.R."/>
            <person name="Quandt C.A."/>
            <person name="Ciobanu D."/>
            <person name="Clum A."/>
            <person name="Salamov A."/>
            <person name="Andreopoulos B."/>
            <person name="Cheng J.F."/>
            <person name="Woyke T."/>
            <person name="Pelin A."/>
            <person name="Henrissat B."/>
            <person name="Reynolds N.K."/>
            <person name="Benny G.L."/>
            <person name="Smith M.E."/>
            <person name="James T.Y."/>
            <person name="Grigoriev I.V."/>
        </authorList>
    </citation>
    <scope>NUCLEOTIDE SEQUENCE [LARGE SCALE GENOMIC DNA]</scope>
</reference>
<dbReference type="Pfam" id="PF00620">
    <property type="entry name" value="RhoGAP"/>
    <property type="match status" value="1"/>
</dbReference>
<feature type="domain" description="Rho-GAP" evidence="2">
    <location>
        <begin position="214"/>
        <end position="391"/>
    </location>
</feature>
<dbReference type="Proteomes" id="UP000269721">
    <property type="component" value="Unassembled WGS sequence"/>
</dbReference>
<feature type="region of interest" description="Disordered" evidence="1">
    <location>
        <begin position="1"/>
        <end position="52"/>
    </location>
</feature>
<accession>A0A4P9W626</accession>
<dbReference type="InterPro" id="IPR008936">
    <property type="entry name" value="Rho_GTPase_activation_prot"/>
</dbReference>
<feature type="compositionally biased region" description="Pro residues" evidence="1">
    <location>
        <begin position="435"/>
        <end position="463"/>
    </location>
</feature>
<feature type="compositionally biased region" description="Low complexity" evidence="1">
    <location>
        <begin position="71"/>
        <end position="110"/>
    </location>
</feature>
<feature type="compositionally biased region" description="Basic and acidic residues" evidence="1">
    <location>
        <begin position="367"/>
        <end position="383"/>
    </location>
</feature>
<dbReference type="SUPFAM" id="SSF48350">
    <property type="entry name" value="GTPase activation domain, GAP"/>
    <property type="match status" value="1"/>
</dbReference>
<feature type="compositionally biased region" description="Low complexity" evidence="1">
    <location>
        <begin position="9"/>
        <end position="22"/>
    </location>
</feature>
<feature type="compositionally biased region" description="Pro residues" evidence="1">
    <location>
        <begin position="415"/>
        <end position="425"/>
    </location>
</feature>
<dbReference type="InterPro" id="IPR000198">
    <property type="entry name" value="RhoGAP_dom"/>
</dbReference>
<feature type="region of interest" description="Disordered" evidence="1">
    <location>
        <begin position="66"/>
        <end position="169"/>
    </location>
</feature>
<evidence type="ECO:0000313" key="4">
    <source>
        <dbReference type="Proteomes" id="UP000269721"/>
    </source>
</evidence>